<feature type="region of interest" description="Disordered" evidence="1">
    <location>
        <begin position="80"/>
        <end position="308"/>
    </location>
</feature>
<dbReference type="EMBL" id="KN840518">
    <property type="protein sequence ID" value="KIP06432.1"/>
    <property type="molecule type" value="Genomic_DNA"/>
</dbReference>
<evidence type="ECO:0000313" key="3">
    <source>
        <dbReference type="Proteomes" id="UP000053257"/>
    </source>
</evidence>
<feature type="compositionally biased region" description="Low complexity" evidence="1">
    <location>
        <begin position="239"/>
        <end position="267"/>
    </location>
</feature>
<proteinExistence type="predicted"/>
<evidence type="ECO:0000313" key="2">
    <source>
        <dbReference type="EMBL" id="KIP06432.1"/>
    </source>
</evidence>
<feature type="compositionally biased region" description="Low complexity" evidence="1">
    <location>
        <begin position="366"/>
        <end position="383"/>
    </location>
</feature>
<feature type="compositionally biased region" description="Polar residues" evidence="1">
    <location>
        <begin position="154"/>
        <end position="179"/>
    </location>
</feature>
<evidence type="ECO:0000256" key="1">
    <source>
        <dbReference type="SAM" id="MobiDB-lite"/>
    </source>
</evidence>
<feature type="compositionally biased region" description="Polar residues" evidence="1">
    <location>
        <begin position="203"/>
        <end position="213"/>
    </location>
</feature>
<gene>
    <name evidence="2" type="ORF">PHLGIDRAFT_460937</name>
</gene>
<sequence>MVIRVRTTEIQFHLAKRHLVVVLNPKHVLKVEAAGATTVDETLAMPPVHPDQGSSSGSSVPAIEGEFDGQNVVNVHHNSPIKELTTNSLDEERHETPEPSMRGPARNTEASDVRRNLPPSGTFKLPGCKMDPIPRTAVPAAPRTEIPPVPRTTPAASGSRQIALPSTSGPSHGSQQVSPKSHGVECRPKAADPKPLAGLAPASTPTNSPQNSARAHGPRPGSSASSDPGARVPVPPPSAGSSTAAATAAPPVTALAPSQLQLNLLPNPSIPKPQAEHVPTGEPQSHRSVNALHTQLDPTRVNTGTARASVPIRRLPEVPSSLRTRPQYEDFLRYHLPKRYTFNDLAEDVYKARASPPQDAPPAGESSRAASSTTGISASGTPSDLHTSVSGETSASLSSGVAAHLSDLDLPPTLAVGISDDLSTFGSTGHMLSL</sequence>
<protein>
    <submittedName>
        <fullName evidence="2">Uncharacterized protein</fullName>
    </submittedName>
</protein>
<feature type="compositionally biased region" description="Basic and acidic residues" evidence="1">
    <location>
        <begin position="182"/>
        <end position="192"/>
    </location>
</feature>
<reference evidence="2 3" key="1">
    <citation type="journal article" date="2014" name="PLoS Genet.">
        <title>Analysis of the Phlebiopsis gigantea genome, transcriptome and secretome provides insight into its pioneer colonization strategies of wood.</title>
        <authorList>
            <person name="Hori C."/>
            <person name="Ishida T."/>
            <person name="Igarashi K."/>
            <person name="Samejima M."/>
            <person name="Suzuki H."/>
            <person name="Master E."/>
            <person name="Ferreira P."/>
            <person name="Ruiz-Duenas F.J."/>
            <person name="Held B."/>
            <person name="Canessa P."/>
            <person name="Larrondo L.F."/>
            <person name="Schmoll M."/>
            <person name="Druzhinina I.S."/>
            <person name="Kubicek C.P."/>
            <person name="Gaskell J.A."/>
            <person name="Kersten P."/>
            <person name="St John F."/>
            <person name="Glasner J."/>
            <person name="Sabat G."/>
            <person name="Splinter BonDurant S."/>
            <person name="Syed K."/>
            <person name="Yadav J."/>
            <person name="Mgbeahuruike A.C."/>
            <person name="Kovalchuk A."/>
            <person name="Asiegbu F.O."/>
            <person name="Lackner G."/>
            <person name="Hoffmeister D."/>
            <person name="Rencoret J."/>
            <person name="Gutierrez A."/>
            <person name="Sun H."/>
            <person name="Lindquist E."/>
            <person name="Barry K."/>
            <person name="Riley R."/>
            <person name="Grigoriev I.V."/>
            <person name="Henrissat B."/>
            <person name="Kues U."/>
            <person name="Berka R.M."/>
            <person name="Martinez A.T."/>
            <person name="Covert S.F."/>
            <person name="Blanchette R.A."/>
            <person name="Cullen D."/>
        </authorList>
    </citation>
    <scope>NUCLEOTIDE SEQUENCE [LARGE SCALE GENOMIC DNA]</scope>
    <source>
        <strain evidence="2 3">11061_1 CR5-6</strain>
    </source>
</reference>
<feature type="region of interest" description="Disordered" evidence="1">
    <location>
        <begin position="353"/>
        <end position="392"/>
    </location>
</feature>
<feature type="compositionally biased region" description="Polar residues" evidence="1">
    <location>
        <begin position="282"/>
        <end position="306"/>
    </location>
</feature>
<dbReference type="AlphaFoldDB" id="A0A0C3S6W3"/>
<feature type="region of interest" description="Disordered" evidence="1">
    <location>
        <begin position="43"/>
        <end position="64"/>
    </location>
</feature>
<organism evidence="2 3">
    <name type="scientific">Phlebiopsis gigantea (strain 11061_1 CR5-6)</name>
    <name type="common">White-rot fungus</name>
    <name type="synonym">Peniophora gigantea</name>
    <dbReference type="NCBI Taxonomy" id="745531"/>
    <lineage>
        <taxon>Eukaryota</taxon>
        <taxon>Fungi</taxon>
        <taxon>Dikarya</taxon>
        <taxon>Basidiomycota</taxon>
        <taxon>Agaricomycotina</taxon>
        <taxon>Agaricomycetes</taxon>
        <taxon>Polyporales</taxon>
        <taxon>Phanerochaetaceae</taxon>
        <taxon>Phlebiopsis</taxon>
    </lineage>
</organism>
<dbReference type="HOGENOM" id="CLU_631784_0_0_1"/>
<keyword evidence="3" id="KW-1185">Reference proteome</keyword>
<dbReference type="Proteomes" id="UP000053257">
    <property type="component" value="Unassembled WGS sequence"/>
</dbReference>
<accession>A0A0C3S6W3</accession>
<name>A0A0C3S6W3_PHLG1</name>